<dbReference type="PROSITE" id="PS51687">
    <property type="entry name" value="SAM_MT_RNA_M5U"/>
    <property type="match status" value="1"/>
</dbReference>
<reference evidence="8 9" key="1">
    <citation type="submission" date="2019-08" db="EMBL/GenBank/DDBJ databases">
        <title>In-depth cultivation of the pig gut microbiome towards novel bacterial diversity and tailored functional studies.</title>
        <authorList>
            <person name="Wylensek D."/>
            <person name="Hitch T.C.A."/>
            <person name="Clavel T."/>
        </authorList>
    </citation>
    <scope>NUCLEOTIDE SEQUENCE [LARGE SCALE GENOMIC DNA]</scope>
    <source>
        <strain evidence="8 9">Bifido-178-WT-2B</strain>
    </source>
</reference>
<feature type="active site" evidence="5">
    <location>
        <position position="441"/>
    </location>
</feature>
<organism evidence="8 9">
    <name type="scientific">Lactobacillus porci</name>
    <dbReference type="NCBI Taxonomy" id="2012477"/>
    <lineage>
        <taxon>Bacteria</taxon>
        <taxon>Bacillati</taxon>
        <taxon>Bacillota</taxon>
        <taxon>Bacilli</taxon>
        <taxon>Lactobacillales</taxon>
        <taxon>Lactobacillaceae</taxon>
        <taxon>Lactobacillus</taxon>
    </lineage>
</organism>
<gene>
    <name evidence="8" type="primary">rlmD</name>
    <name evidence="8" type="ORF">FYJ62_09495</name>
</gene>
<dbReference type="InterPro" id="IPR010280">
    <property type="entry name" value="U5_MeTrfase_fam"/>
</dbReference>
<keyword evidence="3 4" id="KW-0949">S-adenosyl-L-methionine</keyword>
<evidence type="ECO:0000259" key="7">
    <source>
        <dbReference type="PROSITE" id="PS50926"/>
    </source>
</evidence>
<dbReference type="SUPFAM" id="SSF50249">
    <property type="entry name" value="Nucleic acid-binding proteins"/>
    <property type="match status" value="1"/>
</dbReference>
<dbReference type="InterPro" id="IPR029063">
    <property type="entry name" value="SAM-dependent_MTases_sf"/>
</dbReference>
<evidence type="ECO:0000313" key="8">
    <source>
        <dbReference type="EMBL" id="MST87835.1"/>
    </source>
</evidence>
<dbReference type="PANTHER" id="PTHR11061:SF45">
    <property type="match status" value="1"/>
</dbReference>
<dbReference type="PROSITE" id="PS01230">
    <property type="entry name" value="TRMA_1"/>
    <property type="match status" value="1"/>
</dbReference>
<dbReference type="PROSITE" id="PS50926">
    <property type="entry name" value="TRAM"/>
    <property type="match status" value="1"/>
</dbReference>
<feature type="binding site" evidence="4">
    <location>
        <position position="345"/>
    </location>
    <ligand>
        <name>S-adenosyl-L-methionine</name>
        <dbReference type="ChEBI" id="CHEBI:59789"/>
    </ligand>
</feature>
<keyword evidence="9" id="KW-1185">Reference proteome</keyword>
<name>A0A6A8MGC7_9LACO</name>
<dbReference type="GO" id="GO:0070475">
    <property type="term" value="P:rRNA base methylation"/>
    <property type="evidence" value="ECO:0007669"/>
    <property type="project" value="TreeGrafter"/>
</dbReference>
<evidence type="ECO:0000256" key="4">
    <source>
        <dbReference type="PROSITE-ProRule" id="PRU01024"/>
    </source>
</evidence>
<proteinExistence type="inferred from homology"/>
<dbReference type="InterPro" id="IPR002792">
    <property type="entry name" value="TRAM_dom"/>
</dbReference>
<feature type="compositionally biased region" description="Basic and acidic residues" evidence="6">
    <location>
        <begin position="1"/>
        <end position="12"/>
    </location>
</feature>
<dbReference type="OrthoDB" id="9804590at2"/>
<dbReference type="GO" id="GO:0070041">
    <property type="term" value="F:rRNA (uridine-C5-)-methyltransferase activity"/>
    <property type="evidence" value="ECO:0007669"/>
    <property type="project" value="TreeGrafter"/>
</dbReference>
<feature type="binding site" evidence="4">
    <location>
        <position position="414"/>
    </location>
    <ligand>
        <name>S-adenosyl-L-methionine</name>
        <dbReference type="ChEBI" id="CHEBI:59789"/>
    </ligand>
</feature>
<dbReference type="RefSeq" id="WP_154549445.1">
    <property type="nucleotide sequence ID" value="NZ_VUMX01000038.1"/>
</dbReference>
<feature type="binding site" evidence="4">
    <location>
        <position position="316"/>
    </location>
    <ligand>
        <name>S-adenosyl-L-methionine</name>
        <dbReference type="ChEBI" id="CHEBI:59789"/>
    </ligand>
</feature>
<comment type="caution">
    <text evidence="8">The sequence shown here is derived from an EMBL/GenBank/DDBJ whole genome shotgun (WGS) entry which is preliminary data.</text>
</comment>
<dbReference type="EMBL" id="VUMX01000038">
    <property type="protein sequence ID" value="MST87835.1"/>
    <property type="molecule type" value="Genomic_DNA"/>
</dbReference>
<evidence type="ECO:0000256" key="2">
    <source>
        <dbReference type="ARBA" id="ARBA00022679"/>
    </source>
</evidence>
<feature type="domain" description="TRAM" evidence="7">
    <location>
        <begin position="26"/>
        <end position="91"/>
    </location>
</feature>
<dbReference type="NCBIfam" id="TIGR00479">
    <property type="entry name" value="rumA"/>
    <property type="match status" value="1"/>
</dbReference>
<dbReference type="InterPro" id="IPR030390">
    <property type="entry name" value="MeTrfase_TrmA_AS"/>
</dbReference>
<sequence length="487" mass="55407">MQKDHHFKERKGGFRKHANSRYSQNKSQRGQAKAQKERDVIITVKRLGINGEGIGYYKKKIIFIPGALPEEVVVAKIVKEYPHYLQGELVRIKEKSPDRVVFPDQVSPEIGGLELAHMNYDAQLRFKRDNVLAALDKYHPRGYKNYKVKRTIPAPEQWHYRAKAQYQIERSGKDVLLGMYAPNSHRLIDLPEMPTQSVDTQRTERAIKDLIVKLDVPIADVRRQRQGIKTIVVRQSEATKEMQVTLITVGHRLNHMLELADRIMELPDVVSVYQNETDWQNPQVWGNKTEKLKGQNQIMEEIMGKQFALSPRAFFQLNPVQTTTLYSEALKLLSLTPDMTLIDAYSGVGTLGILASDQVKQVIGIESIPEAVLDAQHNCELNHVKNASYLQGSVEKLLPQLQKDEVPIDALIVDPPRTGLAKSLIKTLLRVKPESFVYISCNPSTLAQDLVLLGEAYDVRVIENVDMLPQTPRCECIAKLVLRKDLR</sequence>
<evidence type="ECO:0000256" key="6">
    <source>
        <dbReference type="SAM" id="MobiDB-lite"/>
    </source>
</evidence>
<dbReference type="CDD" id="cd02440">
    <property type="entry name" value="AdoMet_MTases"/>
    <property type="match status" value="1"/>
</dbReference>
<feature type="compositionally biased region" description="Polar residues" evidence="6">
    <location>
        <begin position="20"/>
        <end position="30"/>
    </location>
</feature>
<protein>
    <submittedName>
        <fullName evidence="8">23S rRNA (Uracil(1939)-C(5))-methyltransferase RlmD</fullName>
        <ecNumber evidence="8">2.1.1.190</ecNumber>
    </submittedName>
</protein>
<evidence type="ECO:0000256" key="1">
    <source>
        <dbReference type="ARBA" id="ARBA00022603"/>
    </source>
</evidence>
<keyword evidence="2 4" id="KW-0808">Transferase</keyword>
<accession>A0A6A8MGC7</accession>
<dbReference type="InterPro" id="IPR012340">
    <property type="entry name" value="NA-bd_OB-fold"/>
</dbReference>
<evidence type="ECO:0000256" key="3">
    <source>
        <dbReference type="ARBA" id="ARBA00022691"/>
    </source>
</evidence>
<keyword evidence="1 4" id="KW-0489">Methyltransferase</keyword>
<evidence type="ECO:0000313" key="9">
    <source>
        <dbReference type="Proteomes" id="UP000438120"/>
    </source>
</evidence>
<dbReference type="Pfam" id="PF05958">
    <property type="entry name" value="tRNA_U5-meth_tr"/>
    <property type="match status" value="1"/>
</dbReference>
<dbReference type="Gene3D" id="2.40.50.1070">
    <property type="match status" value="1"/>
</dbReference>
<evidence type="ECO:0000256" key="5">
    <source>
        <dbReference type="PROSITE-ProRule" id="PRU10015"/>
    </source>
</evidence>
<feature type="active site" description="Nucleophile" evidence="4">
    <location>
        <position position="441"/>
    </location>
</feature>
<dbReference type="AlphaFoldDB" id="A0A6A8MGC7"/>
<feature type="binding site" evidence="4">
    <location>
        <position position="366"/>
    </location>
    <ligand>
        <name>S-adenosyl-L-methionine</name>
        <dbReference type="ChEBI" id="CHEBI:59789"/>
    </ligand>
</feature>
<dbReference type="Gene3D" id="2.40.50.140">
    <property type="entry name" value="Nucleic acid-binding proteins"/>
    <property type="match status" value="1"/>
</dbReference>
<comment type="similarity">
    <text evidence="4">Belongs to the class I-like SAM-binding methyltransferase superfamily. RNA M5U methyltransferase family.</text>
</comment>
<feature type="region of interest" description="Disordered" evidence="6">
    <location>
        <begin position="1"/>
        <end position="35"/>
    </location>
</feature>
<dbReference type="Gene3D" id="3.40.50.150">
    <property type="entry name" value="Vaccinia Virus protein VP39"/>
    <property type="match status" value="1"/>
</dbReference>
<dbReference type="Pfam" id="PF01938">
    <property type="entry name" value="TRAM"/>
    <property type="match status" value="1"/>
</dbReference>
<dbReference type="PANTHER" id="PTHR11061">
    <property type="entry name" value="RNA M5U METHYLTRANSFERASE"/>
    <property type="match status" value="1"/>
</dbReference>
<dbReference type="EC" id="2.1.1.190" evidence="8"/>
<dbReference type="Proteomes" id="UP000438120">
    <property type="component" value="Unassembled WGS sequence"/>
</dbReference>
<dbReference type="SUPFAM" id="SSF53335">
    <property type="entry name" value="S-adenosyl-L-methionine-dependent methyltransferases"/>
    <property type="match status" value="1"/>
</dbReference>